<dbReference type="AlphaFoldDB" id="A0A3B0V2X4"/>
<dbReference type="NCBIfam" id="NF033681">
    <property type="entry name" value="ExeM_NucH_DNase"/>
    <property type="match status" value="1"/>
</dbReference>
<gene>
    <name evidence="4" type="ORF">MNBD_CHLOROFLEXI01-4449</name>
</gene>
<evidence type="ECO:0000256" key="1">
    <source>
        <dbReference type="ARBA" id="ARBA00022729"/>
    </source>
</evidence>
<dbReference type="Gene3D" id="3.60.10.10">
    <property type="entry name" value="Endonuclease/exonuclease/phosphatase"/>
    <property type="match status" value="1"/>
</dbReference>
<dbReference type="Pfam" id="PF13205">
    <property type="entry name" value="Big_5"/>
    <property type="match status" value="1"/>
</dbReference>
<evidence type="ECO:0000256" key="2">
    <source>
        <dbReference type="SAM" id="MobiDB-lite"/>
    </source>
</evidence>
<dbReference type="InterPro" id="IPR047971">
    <property type="entry name" value="ExeM-like"/>
</dbReference>
<dbReference type="EMBL" id="UOEU01000419">
    <property type="protein sequence ID" value="VAW33102.1"/>
    <property type="molecule type" value="Genomic_DNA"/>
</dbReference>
<dbReference type="CDD" id="cd10283">
    <property type="entry name" value="MnuA_DNase1-like"/>
    <property type="match status" value="1"/>
</dbReference>
<proteinExistence type="predicted"/>
<dbReference type="PROSITE" id="PS51841">
    <property type="entry name" value="LTD"/>
    <property type="match status" value="1"/>
</dbReference>
<keyword evidence="1" id="KW-0732">Signal</keyword>
<dbReference type="PANTHER" id="PTHR42834">
    <property type="entry name" value="ENDONUCLEASE/EXONUCLEASE/PHOSPHATASE FAMILY PROTEIN (AFU_ORTHOLOGUE AFUA_3G09210)"/>
    <property type="match status" value="1"/>
</dbReference>
<protein>
    <submittedName>
        <fullName evidence="4">VgrG protein</fullName>
    </submittedName>
</protein>
<dbReference type="InterPro" id="IPR005135">
    <property type="entry name" value="Endo/exonuclease/phosphatase"/>
</dbReference>
<dbReference type="FunFam" id="3.60.10.10:FF:000072">
    <property type="entry name" value="Extracellular nuclease"/>
    <property type="match status" value="1"/>
</dbReference>
<dbReference type="InterPro" id="IPR036691">
    <property type="entry name" value="Endo/exonu/phosph_ase_sf"/>
</dbReference>
<organism evidence="4">
    <name type="scientific">hydrothermal vent metagenome</name>
    <dbReference type="NCBI Taxonomy" id="652676"/>
    <lineage>
        <taxon>unclassified sequences</taxon>
        <taxon>metagenomes</taxon>
        <taxon>ecological metagenomes</taxon>
    </lineage>
</organism>
<dbReference type="GO" id="GO:0003824">
    <property type="term" value="F:catalytic activity"/>
    <property type="evidence" value="ECO:0007669"/>
    <property type="project" value="InterPro"/>
</dbReference>
<accession>A0A3B0V2X4</accession>
<dbReference type="InterPro" id="IPR032812">
    <property type="entry name" value="SbsA_Ig"/>
</dbReference>
<dbReference type="InterPro" id="IPR001322">
    <property type="entry name" value="Lamin_tail_dom"/>
</dbReference>
<evidence type="ECO:0000259" key="3">
    <source>
        <dbReference type="PROSITE" id="PS51841"/>
    </source>
</evidence>
<reference evidence="4" key="1">
    <citation type="submission" date="2018-06" db="EMBL/GenBank/DDBJ databases">
        <authorList>
            <person name="Zhirakovskaya E."/>
        </authorList>
    </citation>
    <scope>NUCLEOTIDE SEQUENCE</scope>
</reference>
<dbReference type="CDD" id="cd04486">
    <property type="entry name" value="YhcR_OBF_like"/>
    <property type="match status" value="1"/>
</dbReference>
<feature type="compositionally biased region" description="Low complexity" evidence="2">
    <location>
        <begin position="899"/>
        <end position="939"/>
    </location>
</feature>
<feature type="domain" description="LTD" evidence="3">
    <location>
        <begin position="24"/>
        <end position="146"/>
    </location>
</feature>
<feature type="compositionally biased region" description="Pro residues" evidence="2">
    <location>
        <begin position="940"/>
        <end position="956"/>
    </location>
</feature>
<name>A0A3B0V2X4_9ZZZZ</name>
<sequence length="1213" mass="125351">MLTKKFWLRSLILTAILSIPFFINTTPARAVATSLFISEYIEGSSNNKAIEIYNGTGTAVDLSVGGYTLEYYFNGNTTALTNIALSGVVADGDVYVVADNNANATILAEADLISSSSFFNGDDTIILRNSGGIVDVIGQLGFDPGSQWGTGDVSTQNNTLQRMNTVCGGDSVETDAFVPAVEWNGFPQDTFTGLGSHAANCGDTPPSVSSTSPVNGMPNVALNADISINFNEPVTLGGSWADINCTVSGAVTAVTTGGPQSYTLNPTADFATGETCTVTIFASQVSDLDGTIDNMTADYIFNFSTVAGGFGICGDPATLIHNIQGSGSSSPLNGVTDVIIEGVVVGDYQDTVNELAGFNLQEEDADADGNPATSEGIFVYDNGFGVDVNPGDVVRLQGTVTELETSAASGVFLTEMNALTTVSLCSSGATVTPATITLPLTDLTDLEPFEGMLVTFPQTLDVTETYNLARYGSVDLSLGRLFNPTQITTPGAAANAQQALNDLSRIILDDANGVQNKDPVIYPDPGLSAANPLRSGATVSGLTAVLDQRFSAYRLQPVGIINFVDSNPRTATPDPVGGSLTVASFNVLNYFNGDGSGGGFPTARGADSLSEFNRQRDKIIAALVAINADVVGLVELENDGYGSLSAIQDLVNGLNAVTAPGTYAIIDPGVSAIGTDAIAVGIIYKPTAVTPTGAAQILDSSVDPLFLDTKNRPALAQTFTEVGNSERFTVVVNHFKSKGSACDDVGDPDLGDGQGNCNVTRTNAATALVNWLATDPTGSGDADFLIVGDLNSYAMEDPIAAITGAGYTDLGNSLTNAYSYVFTGQYGTLDYGISSPSLTSQVSGVSEWHINSDEPRALDYNEEFKSAGQISLFYSADSYRSSDHDPVIIGLALGGISPTPTATASPTPLPTATNTPLPTATNTPLPTATNTPLPTATNTPLPPTPTATASPTPPPAGDKIYVSSSSGGNVGGVSFADEDILIFDLNTAVWSKIFDGSDVGLSGSGTRDVDAFHFLDDGSILLSLVGATTIPDVGFVDDSDIVRFIPTLLGTTTAGSFELYFDGSDVGLTRSGEDVDSIFVTASGDLLISTAGSFSVSGTSGRDEDIIRFTPTSLGAATSGSWSLEFDGSDVGLSSSSSEDVWGVWLDETNGDIYLTTRGTFSVSGVAGDGADIFTCGSPTTGGSTACTFSLFWDGSLDGFGGEAMDGLFVERP</sequence>
<dbReference type="Pfam" id="PF00932">
    <property type="entry name" value="LTD"/>
    <property type="match status" value="1"/>
</dbReference>
<dbReference type="Pfam" id="PF03372">
    <property type="entry name" value="Exo_endo_phos"/>
    <property type="match status" value="1"/>
</dbReference>
<feature type="region of interest" description="Disordered" evidence="2">
    <location>
        <begin position="899"/>
        <end position="959"/>
    </location>
</feature>
<dbReference type="SUPFAM" id="SSF56219">
    <property type="entry name" value="DNase I-like"/>
    <property type="match status" value="1"/>
</dbReference>
<dbReference type="PANTHER" id="PTHR42834:SF1">
    <property type="entry name" value="ENDONUCLEASE_EXONUCLEASE_PHOSPHATASE FAMILY PROTEIN (AFU_ORTHOLOGUE AFUA_3G09210)"/>
    <property type="match status" value="1"/>
</dbReference>
<evidence type="ECO:0000313" key="4">
    <source>
        <dbReference type="EMBL" id="VAW33102.1"/>
    </source>
</evidence>